<name>A0A2Y9BVU4_9RHOB</name>
<organism evidence="4 6">
    <name type="scientific">Jannaschia seohaensis</name>
    <dbReference type="NCBI Taxonomy" id="475081"/>
    <lineage>
        <taxon>Bacteria</taxon>
        <taxon>Pseudomonadati</taxon>
        <taxon>Pseudomonadota</taxon>
        <taxon>Alphaproteobacteria</taxon>
        <taxon>Rhodobacterales</taxon>
        <taxon>Roseobacteraceae</taxon>
        <taxon>Jannaschia</taxon>
    </lineage>
</organism>
<evidence type="ECO:0000313" key="3">
    <source>
        <dbReference type="EMBL" id="PWJ21664.1"/>
    </source>
</evidence>
<dbReference type="Gene3D" id="2.30.180.10">
    <property type="entry name" value="FAS1 domain"/>
    <property type="match status" value="1"/>
</dbReference>
<dbReference type="PANTHER" id="PTHR10900">
    <property type="entry name" value="PERIOSTIN-RELATED"/>
    <property type="match status" value="1"/>
</dbReference>
<feature type="domain" description="FAS1" evidence="2">
    <location>
        <begin position="34"/>
        <end position="167"/>
    </location>
</feature>
<dbReference type="SMART" id="SM00554">
    <property type="entry name" value="FAS1"/>
    <property type="match status" value="1"/>
</dbReference>
<sequence length="169" mass="16966">MTLIIDRRRALTLGAGLAATGLLAGCATSASDGPADIVDTAVAAGSFTTLVAAIQAAGLVETLKGPGPFTVFAPTDAAFAALPEATLDDLLLPENRDTLTAILTYHVAPANYPAASLLGTRGAIPTVNGQPLHVDGRGEGVQVEGATVTTPDVFASNGVIHVIDTVLLP</sequence>
<dbReference type="PROSITE" id="PS51318">
    <property type="entry name" value="TAT"/>
    <property type="match status" value="1"/>
</dbReference>
<reference evidence="4" key="1">
    <citation type="submission" date="2016-10" db="EMBL/GenBank/DDBJ databases">
        <authorList>
            <person name="Cai Z."/>
        </authorList>
    </citation>
    <scope>NUCLEOTIDE SEQUENCE [LARGE SCALE GENOMIC DNA]</scope>
    <source>
        <strain evidence="4">DSM 25227</strain>
    </source>
</reference>
<reference evidence="6" key="2">
    <citation type="submission" date="2016-10" db="EMBL/GenBank/DDBJ databases">
        <authorList>
            <person name="Varghese N."/>
            <person name="Submissions S."/>
        </authorList>
    </citation>
    <scope>NUCLEOTIDE SEQUENCE [LARGE SCALE GENOMIC DNA]</scope>
    <source>
        <strain evidence="6">DSM 25227</strain>
    </source>
</reference>
<dbReference type="Proteomes" id="UP000245839">
    <property type="component" value="Unassembled WGS sequence"/>
</dbReference>
<feature type="signal peptide" evidence="1">
    <location>
        <begin position="1"/>
        <end position="24"/>
    </location>
</feature>
<evidence type="ECO:0000313" key="6">
    <source>
        <dbReference type="Proteomes" id="UP000251571"/>
    </source>
</evidence>
<dbReference type="EMBL" id="QGDJ01000001">
    <property type="protein sequence ID" value="PWJ21664.1"/>
    <property type="molecule type" value="Genomic_DNA"/>
</dbReference>
<evidence type="ECO:0000256" key="1">
    <source>
        <dbReference type="SAM" id="SignalP"/>
    </source>
</evidence>
<keyword evidence="5" id="KW-1185">Reference proteome</keyword>
<proteinExistence type="predicted"/>
<dbReference type="InterPro" id="IPR000782">
    <property type="entry name" value="FAS1_domain"/>
</dbReference>
<evidence type="ECO:0000259" key="2">
    <source>
        <dbReference type="PROSITE" id="PS50213"/>
    </source>
</evidence>
<dbReference type="PANTHER" id="PTHR10900:SF77">
    <property type="entry name" value="FI19380P1"/>
    <property type="match status" value="1"/>
</dbReference>
<evidence type="ECO:0000313" key="5">
    <source>
        <dbReference type="Proteomes" id="UP000245839"/>
    </source>
</evidence>
<feature type="chain" id="PRO_5044071937" evidence="1">
    <location>
        <begin position="25"/>
        <end position="169"/>
    </location>
</feature>
<dbReference type="FunFam" id="2.30.180.10:FF:000019">
    <property type="entry name" value="Cell surface lipoprotein"/>
    <property type="match status" value="1"/>
</dbReference>
<reference evidence="3 5" key="3">
    <citation type="submission" date="2018-03" db="EMBL/GenBank/DDBJ databases">
        <title>Genomic Encyclopedia of Archaeal and Bacterial Type Strains, Phase II (KMG-II): from individual species to whole genera.</title>
        <authorList>
            <person name="Goeker M."/>
        </authorList>
    </citation>
    <scope>NUCLEOTIDE SEQUENCE [LARGE SCALE GENOMIC DNA]</scope>
    <source>
        <strain evidence="3 5">DSM 25227</strain>
    </source>
</reference>
<dbReference type="OrthoDB" id="9800666at2"/>
<gene>
    <name evidence="3" type="ORF">BCF38_10170</name>
    <name evidence="4" type="ORF">SAMN05421539_10170</name>
</gene>
<dbReference type="InterPro" id="IPR036378">
    <property type="entry name" value="FAS1_dom_sf"/>
</dbReference>
<dbReference type="EMBL" id="UETC01000001">
    <property type="protein sequence ID" value="SSA37942.1"/>
    <property type="molecule type" value="Genomic_DNA"/>
</dbReference>
<dbReference type="AlphaFoldDB" id="A0A2Y9BVU4"/>
<evidence type="ECO:0000313" key="4">
    <source>
        <dbReference type="EMBL" id="SSA37942.1"/>
    </source>
</evidence>
<dbReference type="InterPro" id="IPR006311">
    <property type="entry name" value="TAT_signal"/>
</dbReference>
<dbReference type="PROSITE" id="PS51257">
    <property type="entry name" value="PROKAR_LIPOPROTEIN"/>
    <property type="match status" value="1"/>
</dbReference>
<accession>A0A2Y9BVU4</accession>
<dbReference type="Pfam" id="PF02469">
    <property type="entry name" value="Fasciclin"/>
    <property type="match status" value="1"/>
</dbReference>
<dbReference type="SUPFAM" id="SSF82153">
    <property type="entry name" value="FAS1 domain"/>
    <property type="match status" value="1"/>
</dbReference>
<dbReference type="PROSITE" id="PS50213">
    <property type="entry name" value="FAS1"/>
    <property type="match status" value="1"/>
</dbReference>
<dbReference type="GO" id="GO:0005615">
    <property type="term" value="C:extracellular space"/>
    <property type="evidence" value="ECO:0007669"/>
    <property type="project" value="TreeGrafter"/>
</dbReference>
<dbReference type="Proteomes" id="UP000251571">
    <property type="component" value="Unassembled WGS sequence"/>
</dbReference>
<keyword evidence="1" id="KW-0732">Signal</keyword>
<dbReference type="RefSeq" id="WP_109562312.1">
    <property type="nucleotide sequence ID" value="NZ_QGDJ01000001.1"/>
</dbReference>
<protein>
    <submittedName>
        <fullName evidence="3">Putative surface protein with fasciclin (FAS1) repeats</fullName>
    </submittedName>
    <submittedName>
        <fullName evidence="4">Uncaracterized surface protein containing fasciclin (FAS1) repeats</fullName>
    </submittedName>
</protein>
<dbReference type="InterPro" id="IPR050904">
    <property type="entry name" value="Adhesion/Biosynth-related"/>
</dbReference>